<feature type="transmembrane region" description="Helical" evidence="7">
    <location>
        <begin position="702"/>
        <end position="727"/>
    </location>
</feature>
<dbReference type="InterPro" id="IPR003838">
    <property type="entry name" value="ABC3_permease_C"/>
</dbReference>
<feature type="transmembrane region" description="Helical" evidence="7">
    <location>
        <begin position="296"/>
        <end position="318"/>
    </location>
</feature>
<sequence>MLSIALRSLRLRWTGFLGTFTALALGTGIITTMGLALAAAADAPVQGPQRFAKAPTVVRPVDELSVRTPVGIRTAPLAHPRPLTPRQLVQLAALGRTVVDRSFPVRIGTGPEVLTGHPWSTAAFAPYTLTSGRAPKAPGEVVVTGTRARPGEVLRTAAGPVTVVGTVRDLGFEDAVFYTDRRAAALSPRVDHVVVDAPPEAVRAAVAVIAPRTADPGSPPALRVLTGADRRLADPDPDREEQAVVALYALLGTAAGITGFVSVLVTASAFAFAVVQRRKEFALLRTAGATPGQIRRMLFAEALAVGAVAAAAGCLLGSQGTPQLARHMVANEVAPVWFTGAVTATGSVWPYHLAFWTGLVVAFAGVVAASWRAGRTDPLEALRDASADARTPPRGRYAGGVLVLAAAAGTLAYALVSDPGELLHRKTYTSRPLLLITAFALLVPAFVRPLARLLTWLPARRPGAGGLLVRAHASARVRRTAAVAAPVLVTVALAGSLLGTVATLDGARAAEIRSRTAADHILTTTASGGFAADTVDRLRAVPGVRVFPSAASAVFVREEGAALIRSDARATDPAALAATVRLPLVAGDAGRLDDRSIIVDDAWEQHTVGDTVDLWRGDGSRATLRIAAVMRAGTGDNGVYLTPRNAPGSAVDRIDVAITPGADRAAVGEALRRTAAAIPGTEVRSRTEWVAAARPEPDRRTLAGYAVVLGIALLYTAISLANTLLMAAPEQTRELALLRLTGATGPQLLRLAAAEAVTAVAVGAILGAVVTALNLAGIHGALAVLGVPHSPPDIPWEALGATTAACGLIAAGCAAATAAVSLRGPVVRP</sequence>
<proteinExistence type="inferred from homology"/>
<keyword evidence="10" id="KW-1185">Reference proteome</keyword>
<evidence type="ECO:0000313" key="9">
    <source>
        <dbReference type="EMBL" id="QKM69376.1"/>
    </source>
</evidence>
<protein>
    <submittedName>
        <fullName evidence="9">ABC transporter permease</fullName>
    </submittedName>
</protein>
<evidence type="ECO:0000256" key="5">
    <source>
        <dbReference type="ARBA" id="ARBA00023136"/>
    </source>
</evidence>
<feature type="transmembrane region" description="Helical" evidence="7">
    <location>
        <begin position="480"/>
        <end position="504"/>
    </location>
</feature>
<keyword evidence="5 7" id="KW-0472">Membrane</keyword>
<evidence type="ECO:0000256" key="2">
    <source>
        <dbReference type="ARBA" id="ARBA00022475"/>
    </source>
</evidence>
<reference evidence="9 10" key="1">
    <citation type="journal article" date="2012" name="J. Bacteriol.">
        <title>Draft genome of Streptomyces tsukubaensis NRRL 18488, the producer of the clinically important immunosuppressant tacrolimus (FK506).</title>
        <authorList>
            <person name="Barreiro C."/>
            <person name="Prieto C."/>
            <person name="Sola-Landa A."/>
            <person name="Solera E."/>
            <person name="Martinez-Castro M."/>
            <person name="Perez-Redondo R."/>
            <person name="Garcia-Estrada C."/>
            <person name="Aparicio J.F."/>
            <person name="Fernandez-Martinez L.T."/>
            <person name="Santos-Aberturas J."/>
            <person name="Salehi-Najafabadi Z."/>
            <person name="Rodriguez-Garcia A."/>
            <person name="Tauch A."/>
            <person name="Martin J.F."/>
        </authorList>
    </citation>
    <scope>NUCLEOTIDE SEQUENCE [LARGE SCALE GENOMIC DNA]</scope>
    <source>
        <strain evidence="10">DSM 42081 / NBRC 108919 / NRRL 18488 / 9993</strain>
    </source>
</reference>
<organism evidence="9 10">
    <name type="scientific">Streptomyces tsukubensis (strain DSM 42081 / NBRC 108919 / NRRL 18488 / 9993)</name>
    <dbReference type="NCBI Taxonomy" id="1114943"/>
    <lineage>
        <taxon>Bacteria</taxon>
        <taxon>Bacillati</taxon>
        <taxon>Actinomycetota</taxon>
        <taxon>Actinomycetes</taxon>
        <taxon>Kitasatosporales</taxon>
        <taxon>Streptomycetaceae</taxon>
        <taxon>Streptomyces</taxon>
    </lineage>
</organism>
<evidence type="ECO:0000256" key="3">
    <source>
        <dbReference type="ARBA" id="ARBA00022692"/>
    </source>
</evidence>
<accession>A0A7G3UGB9</accession>
<dbReference type="PANTHER" id="PTHR30572:SF4">
    <property type="entry name" value="ABC TRANSPORTER PERMEASE YTRF"/>
    <property type="match status" value="1"/>
</dbReference>
<feature type="transmembrane region" description="Helical" evidence="7">
    <location>
        <begin position="748"/>
        <end position="778"/>
    </location>
</feature>
<name>A0A7G3UGB9_STRT9</name>
<dbReference type="EMBL" id="CP029159">
    <property type="protein sequence ID" value="QKM69376.1"/>
    <property type="molecule type" value="Genomic_DNA"/>
</dbReference>
<keyword evidence="2" id="KW-1003">Cell membrane</keyword>
<dbReference type="GO" id="GO:0005886">
    <property type="term" value="C:plasma membrane"/>
    <property type="evidence" value="ECO:0007669"/>
    <property type="project" value="UniProtKB-SubCell"/>
</dbReference>
<evidence type="ECO:0000259" key="8">
    <source>
        <dbReference type="Pfam" id="PF02687"/>
    </source>
</evidence>
<keyword evidence="3 7" id="KW-0812">Transmembrane</keyword>
<evidence type="ECO:0000256" key="4">
    <source>
        <dbReference type="ARBA" id="ARBA00022989"/>
    </source>
</evidence>
<dbReference type="PANTHER" id="PTHR30572">
    <property type="entry name" value="MEMBRANE COMPONENT OF TRANSPORTER-RELATED"/>
    <property type="match status" value="1"/>
</dbReference>
<comment type="subcellular location">
    <subcellularLocation>
        <location evidence="1">Cell membrane</location>
        <topology evidence="1">Multi-pass membrane protein</topology>
    </subcellularLocation>
</comment>
<dbReference type="GO" id="GO:0022857">
    <property type="term" value="F:transmembrane transporter activity"/>
    <property type="evidence" value="ECO:0007669"/>
    <property type="project" value="TreeGrafter"/>
</dbReference>
<gene>
    <name evidence="9" type="ORF">STSU_021595</name>
</gene>
<dbReference type="AlphaFoldDB" id="A0A7G3UGB9"/>
<evidence type="ECO:0000256" key="7">
    <source>
        <dbReference type="SAM" id="Phobius"/>
    </source>
</evidence>
<feature type="transmembrane region" description="Helical" evidence="7">
    <location>
        <begin position="798"/>
        <end position="822"/>
    </location>
</feature>
<dbReference type="RefSeq" id="WP_130585065.1">
    <property type="nucleotide sequence ID" value="NZ_CP029159.1"/>
</dbReference>
<feature type="transmembrane region" description="Helical" evidence="7">
    <location>
        <begin position="353"/>
        <end position="374"/>
    </location>
</feature>
<evidence type="ECO:0000256" key="1">
    <source>
        <dbReference type="ARBA" id="ARBA00004651"/>
    </source>
</evidence>
<dbReference type="InterPro" id="IPR050250">
    <property type="entry name" value="Macrolide_Exporter_MacB"/>
</dbReference>
<feature type="transmembrane region" description="Helical" evidence="7">
    <location>
        <begin position="428"/>
        <end position="451"/>
    </location>
</feature>
<feature type="domain" description="ABC3 transporter permease C-terminal" evidence="8">
    <location>
        <begin position="707"/>
        <end position="818"/>
    </location>
</feature>
<evidence type="ECO:0000256" key="6">
    <source>
        <dbReference type="ARBA" id="ARBA00038076"/>
    </source>
</evidence>
<feature type="transmembrane region" description="Helical" evidence="7">
    <location>
        <begin position="245"/>
        <end position="275"/>
    </location>
</feature>
<dbReference type="Proteomes" id="UP000005940">
    <property type="component" value="Chromosome"/>
</dbReference>
<evidence type="ECO:0000313" key="10">
    <source>
        <dbReference type="Proteomes" id="UP000005940"/>
    </source>
</evidence>
<dbReference type="Pfam" id="PF02687">
    <property type="entry name" value="FtsX"/>
    <property type="match status" value="2"/>
</dbReference>
<keyword evidence="4 7" id="KW-1133">Transmembrane helix</keyword>
<feature type="transmembrane region" description="Helical" evidence="7">
    <location>
        <begin position="395"/>
        <end position="416"/>
    </location>
</feature>
<comment type="similarity">
    <text evidence="6">Belongs to the ABC-4 integral membrane protein family.</text>
</comment>
<feature type="domain" description="ABC3 transporter permease C-terminal" evidence="8">
    <location>
        <begin position="254"/>
        <end position="378"/>
    </location>
</feature>